<evidence type="ECO:0000256" key="6">
    <source>
        <dbReference type="ARBA" id="ARBA00040885"/>
    </source>
</evidence>
<dbReference type="Pfam" id="PF03466">
    <property type="entry name" value="LysR_substrate"/>
    <property type="match status" value="1"/>
</dbReference>
<dbReference type="STRING" id="134601.AFA91_05380"/>
<dbReference type="PANTHER" id="PTHR30346:SF29">
    <property type="entry name" value="LYSR SUBSTRATE-BINDING"/>
    <property type="match status" value="1"/>
</dbReference>
<comment type="function">
    <text evidence="7">Required for the induction the katG gene for catalase. Involved in the response to hydrogen peroxide.</text>
</comment>
<sequence>MAEMTLEGLRVCREVALLGSFTAAAHSLGYSQPAISRQVAAMEAAVGYSLFDREPRGVSVTPAGALVAEHAARVLNGVTALSRDLDGLGDRLAGRVAVGAFPAAMAALIPHAVAHLAVAHPGLAVTLAEESTPALLRDLRGGRVQVAVVGVGTGLPNYDFEGLRQHPIPAGDLCVAVPADHRLAGRRAVPVRELVEEPWIAGAGSAGDPQFAAWPTLTDPLIRHRVRSWPARLGLVATGLGICLLPELAVASVPHGVATVAVDDPAWPGRRTVALTAPDPGLAVLAVVAAVRAGAEDLRPGAT</sequence>
<evidence type="ECO:0000256" key="4">
    <source>
        <dbReference type="ARBA" id="ARBA00023159"/>
    </source>
</evidence>
<organism evidence="9 10">
    <name type="scientific">Mycolicibacterium goodii</name>
    <name type="common">Mycobacterium goodii</name>
    <dbReference type="NCBI Taxonomy" id="134601"/>
    <lineage>
        <taxon>Bacteria</taxon>
        <taxon>Bacillati</taxon>
        <taxon>Actinomycetota</taxon>
        <taxon>Actinomycetes</taxon>
        <taxon>Mycobacteriales</taxon>
        <taxon>Mycobacteriaceae</taxon>
        <taxon>Mycolicibacterium</taxon>
    </lineage>
</organism>
<evidence type="ECO:0000313" key="10">
    <source>
        <dbReference type="Proteomes" id="UP000062255"/>
    </source>
</evidence>
<dbReference type="RefSeq" id="WP_049743810.1">
    <property type="nucleotide sequence ID" value="NZ_CP012150.1"/>
</dbReference>
<dbReference type="SUPFAM" id="SSF53850">
    <property type="entry name" value="Periplasmic binding protein-like II"/>
    <property type="match status" value="1"/>
</dbReference>
<dbReference type="Gene3D" id="1.10.10.10">
    <property type="entry name" value="Winged helix-like DNA-binding domain superfamily/Winged helix DNA-binding domain"/>
    <property type="match status" value="1"/>
</dbReference>
<dbReference type="PANTHER" id="PTHR30346">
    <property type="entry name" value="TRANSCRIPTIONAL DUAL REGULATOR HCAR-RELATED"/>
    <property type="match status" value="1"/>
</dbReference>
<feature type="domain" description="HTH lysR-type" evidence="8">
    <location>
        <begin position="4"/>
        <end position="61"/>
    </location>
</feature>
<dbReference type="GO" id="GO:0003700">
    <property type="term" value="F:DNA-binding transcription factor activity"/>
    <property type="evidence" value="ECO:0007669"/>
    <property type="project" value="InterPro"/>
</dbReference>
<keyword evidence="4" id="KW-0010">Activator</keyword>
<accession>A0A0K0X1V7</accession>
<comment type="similarity">
    <text evidence="1">Belongs to the LysR transcriptional regulatory family.</text>
</comment>
<gene>
    <name evidence="9" type="ORF">AFA91_05380</name>
</gene>
<evidence type="ECO:0000256" key="5">
    <source>
        <dbReference type="ARBA" id="ARBA00023163"/>
    </source>
</evidence>
<dbReference type="OrthoDB" id="9789529at2"/>
<dbReference type="PRINTS" id="PR00039">
    <property type="entry name" value="HTHLYSR"/>
</dbReference>
<evidence type="ECO:0000256" key="2">
    <source>
        <dbReference type="ARBA" id="ARBA00023015"/>
    </source>
</evidence>
<dbReference type="KEGG" id="mgo:AFA91_05380"/>
<dbReference type="Pfam" id="PF00126">
    <property type="entry name" value="HTH_1"/>
    <property type="match status" value="1"/>
</dbReference>
<dbReference type="GO" id="GO:0003677">
    <property type="term" value="F:DNA binding"/>
    <property type="evidence" value="ECO:0007669"/>
    <property type="project" value="UniProtKB-KW"/>
</dbReference>
<evidence type="ECO:0000259" key="8">
    <source>
        <dbReference type="PROSITE" id="PS50931"/>
    </source>
</evidence>
<protein>
    <recommendedName>
        <fullName evidence="6">Probable hydrogen peroxide-inducible genes activator</fullName>
    </recommendedName>
</protein>
<dbReference type="PATRIC" id="fig|134601.6.peg.1116"/>
<evidence type="ECO:0000313" key="9">
    <source>
        <dbReference type="EMBL" id="AKS31404.1"/>
    </source>
</evidence>
<evidence type="ECO:0000256" key="7">
    <source>
        <dbReference type="ARBA" id="ARBA00056658"/>
    </source>
</evidence>
<evidence type="ECO:0000256" key="3">
    <source>
        <dbReference type="ARBA" id="ARBA00023125"/>
    </source>
</evidence>
<dbReference type="PROSITE" id="PS50931">
    <property type="entry name" value="HTH_LYSR"/>
    <property type="match status" value="1"/>
</dbReference>
<keyword evidence="5" id="KW-0804">Transcription</keyword>
<dbReference type="Gene3D" id="3.40.190.10">
    <property type="entry name" value="Periplasmic binding protein-like II"/>
    <property type="match status" value="2"/>
</dbReference>
<dbReference type="InterPro" id="IPR036390">
    <property type="entry name" value="WH_DNA-bd_sf"/>
</dbReference>
<keyword evidence="3" id="KW-0238">DNA-binding</keyword>
<evidence type="ECO:0000256" key="1">
    <source>
        <dbReference type="ARBA" id="ARBA00009437"/>
    </source>
</evidence>
<name>A0A0K0X1V7_MYCGD</name>
<dbReference type="GO" id="GO:0032993">
    <property type="term" value="C:protein-DNA complex"/>
    <property type="evidence" value="ECO:0007669"/>
    <property type="project" value="TreeGrafter"/>
</dbReference>
<dbReference type="EMBL" id="CP012150">
    <property type="protein sequence ID" value="AKS31404.1"/>
    <property type="molecule type" value="Genomic_DNA"/>
</dbReference>
<reference evidence="9 10" key="1">
    <citation type="submission" date="2015-07" db="EMBL/GenBank/DDBJ databases">
        <title>Complete genome sequence of Mycobacterium goodii X7B, a facultative thermophilic biodesulfurizing bacterium.</title>
        <authorList>
            <person name="Yu B."/>
            <person name="Li F."/>
            <person name="Xu P."/>
        </authorList>
    </citation>
    <scope>NUCLEOTIDE SEQUENCE [LARGE SCALE GENOMIC DNA]</scope>
    <source>
        <strain evidence="9 10">X7B</strain>
    </source>
</reference>
<dbReference type="Proteomes" id="UP000062255">
    <property type="component" value="Chromosome"/>
</dbReference>
<keyword evidence="2" id="KW-0805">Transcription regulation</keyword>
<dbReference type="InterPro" id="IPR000847">
    <property type="entry name" value="LysR_HTH_N"/>
</dbReference>
<dbReference type="InterPro" id="IPR036388">
    <property type="entry name" value="WH-like_DNA-bd_sf"/>
</dbReference>
<dbReference type="InterPro" id="IPR005119">
    <property type="entry name" value="LysR_subst-bd"/>
</dbReference>
<dbReference type="SUPFAM" id="SSF46785">
    <property type="entry name" value="Winged helix' DNA-binding domain"/>
    <property type="match status" value="1"/>
</dbReference>
<proteinExistence type="inferred from homology"/>
<dbReference type="FunFam" id="1.10.10.10:FF:000001">
    <property type="entry name" value="LysR family transcriptional regulator"/>
    <property type="match status" value="1"/>
</dbReference>
<dbReference type="AlphaFoldDB" id="A0A0K0X1V7"/>